<protein>
    <recommendedName>
        <fullName evidence="4">Nuclease-like protein</fullName>
    </recommendedName>
</protein>
<feature type="signal peptide" evidence="1">
    <location>
        <begin position="1"/>
        <end position="18"/>
    </location>
</feature>
<keyword evidence="3" id="KW-1185">Reference proteome</keyword>
<reference evidence="2 3" key="1">
    <citation type="submission" date="2018-06" db="EMBL/GenBank/DDBJ databases">
        <title>Genomic Encyclopedia of Archaeal and Bacterial Type Strains, Phase II (KMG-II): from individual species to whole genera.</title>
        <authorList>
            <person name="Goeker M."/>
        </authorList>
    </citation>
    <scope>NUCLEOTIDE SEQUENCE [LARGE SCALE GENOMIC DNA]</scope>
    <source>
        <strain evidence="2 3">JCM 11668</strain>
    </source>
</reference>
<feature type="chain" id="PRO_5016244852" description="Nuclease-like protein" evidence="1">
    <location>
        <begin position="19"/>
        <end position="144"/>
    </location>
</feature>
<name>A0A318TG37_9BRAD</name>
<evidence type="ECO:0000313" key="3">
    <source>
        <dbReference type="Proteomes" id="UP000248148"/>
    </source>
</evidence>
<evidence type="ECO:0000313" key="2">
    <source>
        <dbReference type="EMBL" id="PYF03862.1"/>
    </source>
</evidence>
<organism evidence="2 3">
    <name type="scientific">Rhodopseudomonas faecalis</name>
    <dbReference type="NCBI Taxonomy" id="99655"/>
    <lineage>
        <taxon>Bacteria</taxon>
        <taxon>Pseudomonadati</taxon>
        <taxon>Pseudomonadota</taxon>
        <taxon>Alphaproteobacteria</taxon>
        <taxon>Hyphomicrobiales</taxon>
        <taxon>Nitrobacteraceae</taxon>
        <taxon>Rhodopseudomonas</taxon>
    </lineage>
</organism>
<comment type="caution">
    <text evidence="2">The sequence shown here is derived from an EMBL/GenBank/DDBJ whole genome shotgun (WGS) entry which is preliminary data.</text>
</comment>
<accession>A0A318TG37</accession>
<sequence>MRHVFPALLLLLASAAAAEPIAPDRIRVIDGDTIRIDGQQPDRRLVGFNAPETRNAETERERELGGRATARLREIVRGGELDYAEVQCSCRPGSEDSAFCNFGRKCGVLKSRGEDVGAILIREGLAVPFICGPTGCPPAPNPWR</sequence>
<evidence type="ECO:0000256" key="1">
    <source>
        <dbReference type="SAM" id="SignalP"/>
    </source>
</evidence>
<dbReference type="Proteomes" id="UP000248148">
    <property type="component" value="Unassembled WGS sequence"/>
</dbReference>
<dbReference type="OrthoDB" id="7469880at2"/>
<dbReference type="RefSeq" id="WP_110780266.1">
    <property type="nucleotide sequence ID" value="NZ_QJTI01000005.1"/>
</dbReference>
<proteinExistence type="predicted"/>
<dbReference type="AlphaFoldDB" id="A0A318TG37"/>
<dbReference type="Gene3D" id="2.40.50.90">
    <property type="match status" value="1"/>
</dbReference>
<dbReference type="InterPro" id="IPR035437">
    <property type="entry name" value="SNase_OB-fold_sf"/>
</dbReference>
<dbReference type="EMBL" id="QJTI01000005">
    <property type="protein sequence ID" value="PYF03862.1"/>
    <property type="molecule type" value="Genomic_DNA"/>
</dbReference>
<evidence type="ECO:0008006" key="4">
    <source>
        <dbReference type="Google" id="ProtNLM"/>
    </source>
</evidence>
<dbReference type="SUPFAM" id="SSF50199">
    <property type="entry name" value="Staphylococcal nuclease"/>
    <property type="match status" value="1"/>
</dbReference>
<keyword evidence="1" id="KW-0732">Signal</keyword>
<gene>
    <name evidence="2" type="ORF">BJ122_105119</name>
</gene>